<dbReference type="STRING" id="1223545.GS4_07_01120"/>
<dbReference type="InterPro" id="IPR027417">
    <property type="entry name" value="P-loop_NTPase"/>
</dbReference>
<dbReference type="SMART" id="SM00382">
    <property type="entry name" value="AAA"/>
    <property type="match status" value="1"/>
</dbReference>
<comment type="subcellular location">
    <subcellularLocation>
        <location evidence="1">Cell membrane</location>
        <topology evidence="1">Peripheral membrane protein</topology>
    </subcellularLocation>
</comment>
<evidence type="ECO:0000256" key="2">
    <source>
        <dbReference type="ARBA" id="ARBA00005417"/>
    </source>
</evidence>
<organism evidence="11 12">
    <name type="scientific">Gordonia soli NBRC 108243</name>
    <dbReference type="NCBI Taxonomy" id="1223545"/>
    <lineage>
        <taxon>Bacteria</taxon>
        <taxon>Bacillati</taxon>
        <taxon>Actinomycetota</taxon>
        <taxon>Actinomycetes</taxon>
        <taxon>Mycobacteriales</taxon>
        <taxon>Gordoniaceae</taxon>
        <taxon>Gordonia</taxon>
    </lineage>
</organism>
<dbReference type="AlphaFoldDB" id="M0QFN6"/>
<dbReference type="PROSITE" id="PS00211">
    <property type="entry name" value="ABC_TRANSPORTER_1"/>
    <property type="match status" value="1"/>
</dbReference>
<dbReference type="PROSITE" id="PS50893">
    <property type="entry name" value="ABC_TRANSPORTER_2"/>
    <property type="match status" value="1"/>
</dbReference>
<keyword evidence="3" id="KW-0813">Transport</keyword>
<proteinExistence type="inferred from homology"/>
<keyword evidence="7 11" id="KW-0067">ATP-binding</keyword>
<evidence type="ECO:0000313" key="11">
    <source>
        <dbReference type="EMBL" id="GAC67363.1"/>
    </source>
</evidence>
<keyword evidence="8" id="KW-1278">Translocase</keyword>
<dbReference type="Gene3D" id="3.40.50.300">
    <property type="entry name" value="P-loop containing nucleotide triphosphate hydrolases"/>
    <property type="match status" value="1"/>
</dbReference>
<gene>
    <name evidence="11" type="ORF">GS4_07_01120</name>
</gene>
<dbReference type="GO" id="GO:0005524">
    <property type="term" value="F:ATP binding"/>
    <property type="evidence" value="ECO:0007669"/>
    <property type="project" value="UniProtKB-KW"/>
</dbReference>
<dbReference type="InterPro" id="IPR017871">
    <property type="entry name" value="ABC_transporter-like_CS"/>
</dbReference>
<evidence type="ECO:0000256" key="7">
    <source>
        <dbReference type="ARBA" id="ARBA00022840"/>
    </source>
</evidence>
<evidence type="ECO:0000313" key="12">
    <source>
        <dbReference type="Proteomes" id="UP000011666"/>
    </source>
</evidence>
<dbReference type="SUPFAM" id="SSF52540">
    <property type="entry name" value="P-loop containing nucleoside triphosphate hydrolases"/>
    <property type="match status" value="1"/>
</dbReference>
<keyword evidence="12" id="KW-1185">Reference proteome</keyword>
<name>M0QFN6_9ACTN</name>
<evidence type="ECO:0000259" key="10">
    <source>
        <dbReference type="PROSITE" id="PS50893"/>
    </source>
</evidence>
<evidence type="ECO:0000256" key="9">
    <source>
        <dbReference type="ARBA" id="ARBA00023136"/>
    </source>
</evidence>
<dbReference type="GO" id="GO:0005886">
    <property type="term" value="C:plasma membrane"/>
    <property type="evidence" value="ECO:0007669"/>
    <property type="project" value="UniProtKB-SubCell"/>
</dbReference>
<dbReference type="eggNOG" id="COG0444">
    <property type="taxonomic scope" value="Bacteria"/>
</dbReference>
<dbReference type="InterPro" id="IPR003439">
    <property type="entry name" value="ABC_transporter-like_ATP-bd"/>
</dbReference>
<dbReference type="InterPro" id="IPR003593">
    <property type="entry name" value="AAA+_ATPase"/>
</dbReference>
<dbReference type="PANTHER" id="PTHR43297:SF14">
    <property type="entry name" value="ATPASE AAA-TYPE CORE DOMAIN-CONTAINING PROTEIN"/>
    <property type="match status" value="1"/>
</dbReference>
<dbReference type="PANTHER" id="PTHR43297">
    <property type="entry name" value="OLIGOPEPTIDE TRANSPORT ATP-BINDING PROTEIN APPD"/>
    <property type="match status" value="1"/>
</dbReference>
<protein>
    <submittedName>
        <fullName evidence="11">Putative ABC transporter ATP-binding protein</fullName>
    </submittedName>
</protein>
<evidence type="ECO:0000256" key="3">
    <source>
        <dbReference type="ARBA" id="ARBA00022448"/>
    </source>
</evidence>
<feature type="domain" description="ABC transporter" evidence="10">
    <location>
        <begin position="7"/>
        <end position="250"/>
    </location>
</feature>
<dbReference type="InterPro" id="IPR050388">
    <property type="entry name" value="ABC_Ni/Peptide_Import"/>
</dbReference>
<dbReference type="Proteomes" id="UP000011666">
    <property type="component" value="Unassembled WGS sequence"/>
</dbReference>
<keyword evidence="4" id="KW-1003">Cell membrane</keyword>
<dbReference type="RefSeq" id="WP_007618451.1">
    <property type="nucleotide sequence ID" value="NZ_BANX01000007.1"/>
</dbReference>
<evidence type="ECO:0000256" key="5">
    <source>
        <dbReference type="ARBA" id="ARBA00022519"/>
    </source>
</evidence>
<keyword evidence="5" id="KW-0997">Cell inner membrane</keyword>
<comment type="similarity">
    <text evidence="2">Belongs to the ABC transporter superfamily.</text>
</comment>
<evidence type="ECO:0000256" key="8">
    <source>
        <dbReference type="ARBA" id="ARBA00022967"/>
    </source>
</evidence>
<evidence type="ECO:0000256" key="6">
    <source>
        <dbReference type="ARBA" id="ARBA00022741"/>
    </source>
</evidence>
<reference evidence="11 12" key="1">
    <citation type="submission" date="2013-01" db="EMBL/GenBank/DDBJ databases">
        <title>Whole genome shotgun sequence of Gordonia soli NBRC 108243.</title>
        <authorList>
            <person name="Isaki-Nakamura S."/>
            <person name="Hosoyama A."/>
            <person name="Tsuchikane K."/>
            <person name="Ando Y."/>
            <person name="Baba S."/>
            <person name="Ohji S."/>
            <person name="Hamada M."/>
            <person name="Tamura T."/>
            <person name="Yamazoe A."/>
            <person name="Yamazaki S."/>
            <person name="Fujita N."/>
        </authorList>
    </citation>
    <scope>NUCLEOTIDE SEQUENCE [LARGE SCALE GENOMIC DNA]</scope>
    <source>
        <strain evidence="11 12">NBRC 108243</strain>
    </source>
</reference>
<dbReference type="GO" id="GO:0016887">
    <property type="term" value="F:ATP hydrolysis activity"/>
    <property type="evidence" value="ECO:0007669"/>
    <property type="project" value="InterPro"/>
</dbReference>
<keyword evidence="9" id="KW-0472">Membrane</keyword>
<comment type="caution">
    <text evidence="11">The sequence shown here is derived from an EMBL/GenBank/DDBJ whole genome shotgun (WGS) entry which is preliminary data.</text>
</comment>
<keyword evidence="6" id="KW-0547">Nucleotide-binding</keyword>
<dbReference type="Pfam" id="PF00005">
    <property type="entry name" value="ABC_tran"/>
    <property type="match status" value="1"/>
</dbReference>
<dbReference type="OrthoDB" id="8036461at2"/>
<evidence type="ECO:0000256" key="1">
    <source>
        <dbReference type="ARBA" id="ARBA00004202"/>
    </source>
</evidence>
<accession>M0QFN6</accession>
<dbReference type="EMBL" id="BANX01000007">
    <property type="protein sequence ID" value="GAC67363.1"/>
    <property type="molecule type" value="Genomic_DNA"/>
</dbReference>
<sequence>MTIAAQLRSFSVDIAVRGSRQSTRVRVLDGVDLTVERERVTALVGESGCGKSMVAAALTGLLPPGSTVSGASIVDGIDLAPDDPRWRGLRGHRVGLVPQSAATSFTPVRTVGDQLDEVVTALSGESTPARLCADVGLPPGVLSKYPHEISGGMAQRAAVAAAIAGRPEVLIADEPTASLDPVLAQRIWHLLADQAEAGAAVLVVTHDLETMRRVGRCDSVALMRSGRILRQESLEAMAASDDDYVRAFTEPVI</sequence>
<evidence type="ECO:0000256" key="4">
    <source>
        <dbReference type="ARBA" id="ARBA00022475"/>
    </source>
</evidence>